<evidence type="ECO:0000313" key="3">
    <source>
        <dbReference type="Proteomes" id="UP001549099"/>
    </source>
</evidence>
<feature type="transmembrane region" description="Helical" evidence="1">
    <location>
        <begin position="245"/>
        <end position="265"/>
    </location>
</feature>
<keyword evidence="1" id="KW-1133">Transmembrane helix</keyword>
<evidence type="ECO:0000313" key="2">
    <source>
        <dbReference type="EMBL" id="MET3575854.1"/>
    </source>
</evidence>
<accession>A0ABV2GC35</accession>
<dbReference type="EMBL" id="JBEPLW010000012">
    <property type="protein sequence ID" value="MET3575854.1"/>
    <property type="molecule type" value="Genomic_DNA"/>
</dbReference>
<proteinExistence type="predicted"/>
<keyword evidence="3" id="KW-1185">Reference proteome</keyword>
<feature type="transmembrane region" description="Helical" evidence="1">
    <location>
        <begin position="277"/>
        <end position="293"/>
    </location>
</feature>
<dbReference type="RefSeq" id="WP_354197384.1">
    <property type="nucleotide sequence ID" value="NZ_JBEPLW010000012.1"/>
</dbReference>
<feature type="transmembrane region" description="Helical" evidence="1">
    <location>
        <begin position="33"/>
        <end position="53"/>
    </location>
</feature>
<feature type="transmembrane region" description="Helical" evidence="1">
    <location>
        <begin position="184"/>
        <end position="205"/>
    </location>
</feature>
<gene>
    <name evidence="2" type="ORF">ABID49_001760</name>
</gene>
<dbReference type="Proteomes" id="UP001549099">
    <property type="component" value="Unassembled WGS sequence"/>
</dbReference>
<evidence type="ECO:0008006" key="4">
    <source>
        <dbReference type="Google" id="ProtNLM"/>
    </source>
</evidence>
<sequence length="294" mass="31062">MPMLNTIMIWCTILLFLLRPALAREGAEFGVELFAGALLPYLLPYLILTQWLLRLPGREPKSRTGTYWKTYVLGAFGGFPVGAASVAHLVRDGRLSRAEGGFLTAVCHAPSSMLLVGFVGHELFGDPAAGWRLMAVIHSVNLVLLIAGTLYFRNRTAGSAEKTPTSKPSVSPLTASLKESSQTIVLVATSVIFFSAVGAVAAALLSSVSGLAETTAGLAVYPLFEMTAGLRMAADVLAGSSAHGAVTALILSMNGFSIHLQVAVIARGAGIPLRPYVAARIIHMICVPLLFMLL</sequence>
<evidence type="ECO:0000256" key="1">
    <source>
        <dbReference type="SAM" id="Phobius"/>
    </source>
</evidence>
<feature type="transmembrane region" description="Helical" evidence="1">
    <location>
        <begin position="131"/>
        <end position="152"/>
    </location>
</feature>
<keyword evidence="1" id="KW-0472">Membrane</keyword>
<reference evidence="2 3" key="1">
    <citation type="submission" date="2024-06" db="EMBL/GenBank/DDBJ databases">
        <title>Genomic Encyclopedia of Type Strains, Phase IV (KMG-IV): sequencing the most valuable type-strain genomes for metagenomic binning, comparative biology and taxonomic classification.</title>
        <authorList>
            <person name="Goeker M."/>
        </authorList>
    </citation>
    <scope>NUCLEOTIDE SEQUENCE [LARGE SCALE GENOMIC DNA]</scope>
    <source>
        <strain evidence="2 3">DSM 26128</strain>
    </source>
</reference>
<comment type="caution">
    <text evidence="2">The sequence shown here is derived from an EMBL/GenBank/DDBJ whole genome shotgun (WGS) entry which is preliminary data.</text>
</comment>
<name>A0ABV2GC35_9BACL</name>
<keyword evidence="1" id="KW-0812">Transmembrane</keyword>
<protein>
    <recommendedName>
        <fullName evidence="4">Sporulation integral membrane protein YlbJ</fullName>
    </recommendedName>
</protein>
<feature type="transmembrane region" description="Helical" evidence="1">
    <location>
        <begin position="101"/>
        <end position="119"/>
    </location>
</feature>
<organism evidence="2 3">
    <name type="scientific">Bhargavaea ullalensis</name>
    <dbReference type="NCBI Taxonomy" id="1265685"/>
    <lineage>
        <taxon>Bacteria</taxon>
        <taxon>Bacillati</taxon>
        <taxon>Bacillota</taxon>
        <taxon>Bacilli</taxon>
        <taxon>Bacillales</taxon>
        <taxon>Caryophanaceae</taxon>
        <taxon>Bhargavaea</taxon>
    </lineage>
</organism>